<keyword evidence="2" id="KW-0812">Transmembrane</keyword>
<evidence type="ECO:0000313" key="3">
    <source>
        <dbReference type="EMBL" id="MBP2364659.1"/>
    </source>
</evidence>
<feature type="transmembrane region" description="Helical" evidence="2">
    <location>
        <begin position="128"/>
        <end position="147"/>
    </location>
</feature>
<evidence type="ECO:0008006" key="5">
    <source>
        <dbReference type="Google" id="ProtNLM"/>
    </source>
</evidence>
<feature type="transmembrane region" description="Helical" evidence="2">
    <location>
        <begin position="94"/>
        <end position="121"/>
    </location>
</feature>
<gene>
    <name evidence="3" type="ORF">JOF36_000355</name>
</gene>
<comment type="caution">
    <text evidence="3">The sequence shown here is derived from an EMBL/GenBank/DDBJ whole genome shotgun (WGS) entry which is preliminary data.</text>
</comment>
<evidence type="ECO:0000256" key="1">
    <source>
        <dbReference type="SAM" id="MobiDB-lite"/>
    </source>
</evidence>
<feature type="transmembrane region" description="Helical" evidence="2">
    <location>
        <begin position="218"/>
        <end position="239"/>
    </location>
</feature>
<accession>A0ABS4VM46</accession>
<feature type="transmembrane region" description="Helical" evidence="2">
    <location>
        <begin position="317"/>
        <end position="334"/>
    </location>
</feature>
<organism evidence="3 4">
    <name type="scientific">Pseudonocardia parietis</name>
    <dbReference type="NCBI Taxonomy" id="570936"/>
    <lineage>
        <taxon>Bacteria</taxon>
        <taxon>Bacillati</taxon>
        <taxon>Actinomycetota</taxon>
        <taxon>Actinomycetes</taxon>
        <taxon>Pseudonocardiales</taxon>
        <taxon>Pseudonocardiaceae</taxon>
        <taxon>Pseudonocardia</taxon>
    </lineage>
</organism>
<sequence>MLTVPRRADTPRSEDPELEDREPTRRRRTVLLVAALAALAAGVWACWSVTVDDAYITYRYSANLAHGFGPTWNPGQDPVEGFTNFTWMLWHAPWVWLGVPLPVVSKLTAAACAAVIVWVLVTEPRTRSGAVVAAGSFVLFLPTWVHVDSGLETAPFALVVLRAVVLAARLLSDRSAAVRSWEIPALLLLAGTLRPDGVLGVAPALLVLLWVRRRDRAVWLWTAAAGVVGVGYLAGRWAYYGHLLPNTFYVKVGVEAATDGRWIQLTAATLLPLLAFAVAALFRARTAAPAALVLASCTALWIIPALSAPAMDYLSRFAWHGFPLLCLAAAWALDTVELRRVAAAAAGVGVVWTAAAGFLAPDARTLVHYGDDLRRAHIAIGLALADTDLPADRRTVAVSDAGAIPYFSGWTATDYIGLNDERIAHGASPTEVLLADDPAVLVVTSSSPEPPSASWRTDLPRVLGDRELVGVAQMRPEYFQLVFAKPDVAGEVRASLDRRLAEAREVTDTRLDPGYTRWVERLFGTS</sequence>
<name>A0ABS4VM46_9PSEU</name>
<feature type="transmembrane region" description="Helical" evidence="2">
    <location>
        <begin position="289"/>
        <end position="311"/>
    </location>
</feature>
<feature type="transmembrane region" description="Helical" evidence="2">
    <location>
        <begin position="262"/>
        <end position="282"/>
    </location>
</feature>
<keyword evidence="4" id="KW-1185">Reference proteome</keyword>
<dbReference type="EMBL" id="JAGINU010000001">
    <property type="protein sequence ID" value="MBP2364659.1"/>
    <property type="molecule type" value="Genomic_DNA"/>
</dbReference>
<feature type="region of interest" description="Disordered" evidence="1">
    <location>
        <begin position="1"/>
        <end position="22"/>
    </location>
</feature>
<keyword evidence="2" id="KW-0472">Membrane</keyword>
<reference evidence="3 4" key="1">
    <citation type="submission" date="2021-03" db="EMBL/GenBank/DDBJ databases">
        <title>Sequencing the genomes of 1000 actinobacteria strains.</title>
        <authorList>
            <person name="Klenk H.-P."/>
        </authorList>
    </citation>
    <scope>NUCLEOTIDE SEQUENCE [LARGE SCALE GENOMIC DNA]</scope>
    <source>
        <strain evidence="3 4">DSM 45256</strain>
    </source>
</reference>
<dbReference type="Proteomes" id="UP001519295">
    <property type="component" value="Unassembled WGS sequence"/>
</dbReference>
<keyword evidence="2" id="KW-1133">Transmembrane helix</keyword>
<protein>
    <recommendedName>
        <fullName evidence="5">Glycosyltransferase RgtA/B/C/D-like domain-containing protein</fullName>
    </recommendedName>
</protein>
<feature type="transmembrane region" description="Helical" evidence="2">
    <location>
        <begin position="341"/>
        <end position="360"/>
    </location>
</feature>
<proteinExistence type="predicted"/>
<dbReference type="RefSeq" id="WP_210024683.1">
    <property type="nucleotide sequence ID" value="NZ_JAGINU010000001.1"/>
</dbReference>
<evidence type="ECO:0000256" key="2">
    <source>
        <dbReference type="SAM" id="Phobius"/>
    </source>
</evidence>
<feature type="transmembrane region" description="Helical" evidence="2">
    <location>
        <begin position="30"/>
        <end position="50"/>
    </location>
</feature>
<feature type="compositionally biased region" description="Basic and acidic residues" evidence="1">
    <location>
        <begin position="1"/>
        <end position="15"/>
    </location>
</feature>
<evidence type="ECO:0000313" key="4">
    <source>
        <dbReference type="Proteomes" id="UP001519295"/>
    </source>
</evidence>